<dbReference type="EMBL" id="JAHUTJ010042054">
    <property type="protein sequence ID" value="MED6280780.1"/>
    <property type="molecule type" value="Genomic_DNA"/>
</dbReference>
<sequence length="92" mass="9484">MACVIVDGHARHAGGSMCNGCCSARLVPAAGTGKGPHIDQGALTPATLKQVKRQLSVIVNVDIQHHNGKINGPIGDINLDSTRPLLLGSLLL</sequence>
<reference evidence="1 2" key="1">
    <citation type="submission" date="2021-06" db="EMBL/GenBank/DDBJ databases">
        <authorList>
            <person name="Palmer J.M."/>
        </authorList>
    </citation>
    <scope>NUCLEOTIDE SEQUENCE [LARGE SCALE GENOMIC DNA]</scope>
    <source>
        <strain evidence="1 2">CL_MEX2019</strain>
        <tissue evidence="1">Muscle</tissue>
    </source>
</reference>
<accession>A0ABU7E236</accession>
<proteinExistence type="predicted"/>
<organism evidence="1 2">
    <name type="scientific">Characodon lateralis</name>
    <dbReference type="NCBI Taxonomy" id="208331"/>
    <lineage>
        <taxon>Eukaryota</taxon>
        <taxon>Metazoa</taxon>
        <taxon>Chordata</taxon>
        <taxon>Craniata</taxon>
        <taxon>Vertebrata</taxon>
        <taxon>Euteleostomi</taxon>
        <taxon>Actinopterygii</taxon>
        <taxon>Neopterygii</taxon>
        <taxon>Teleostei</taxon>
        <taxon>Neoteleostei</taxon>
        <taxon>Acanthomorphata</taxon>
        <taxon>Ovalentaria</taxon>
        <taxon>Atherinomorphae</taxon>
        <taxon>Cyprinodontiformes</taxon>
        <taxon>Goodeidae</taxon>
        <taxon>Characodon</taxon>
    </lineage>
</organism>
<name>A0ABU7E236_9TELE</name>
<keyword evidence="2" id="KW-1185">Reference proteome</keyword>
<evidence type="ECO:0000313" key="1">
    <source>
        <dbReference type="EMBL" id="MED6280780.1"/>
    </source>
</evidence>
<comment type="caution">
    <text evidence="1">The sequence shown here is derived from an EMBL/GenBank/DDBJ whole genome shotgun (WGS) entry which is preliminary data.</text>
</comment>
<protein>
    <submittedName>
        <fullName evidence="1">Uncharacterized protein</fullName>
    </submittedName>
</protein>
<evidence type="ECO:0000313" key="2">
    <source>
        <dbReference type="Proteomes" id="UP001352852"/>
    </source>
</evidence>
<dbReference type="Proteomes" id="UP001352852">
    <property type="component" value="Unassembled WGS sequence"/>
</dbReference>
<gene>
    <name evidence="1" type="ORF">CHARACLAT_014330</name>
</gene>